<evidence type="ECO:0000313" key="3">
    <source>
        <dbReference type="EMBL" id="SUM43900.1"/>
    </source>
</evidence>
<evidence type="ECO:0000313" key="4">
    <source>
        <dbReference type="EMBL" id="SUM44835.1"/>
    </source>
</evidence>
<gene>
    <name evidence="1" type="ORF">NCTC11048_00017</name>
    <name evidence="2" type="ORF">NCTC11048_00183</name>
    <name evidence="3" type="ORF">NCTC11048_00197</name>
    <name evidence="4" type="ORF">NCTC11048_00224</name>
</gene>
<evidence type="ECO:0000313" key="5">
    <source>
        <dbReference type="Proteomes" id="UP000255549"/>
    </source>
</evidence>
<dbReference type="EMBL" id="UHDP01000002">
    <property type="protein sequence ID" value="SUM44835.1"/>
    <property type="molecule type" value="Genomic_DNA"/>
</dbReference>
<evidence type="ECO:0000313" key="1">
    <source>
        <dbReference type="EMBL" id="SUM43495.1"/>
    </source>
</evidence>
<dbReference type="EMBL" id="UHDP01000001">
    <property type="protein sequence ID" value="SUM43868.1"/>
    <property type="molecule type" value="Genomic_DNA"/>
</dbReference>
<protein>
    <recommendedName>
        <fullName evidence="6">Phage protein</fullName>
    </recommendedName>
</protein>
<dbReference type="AlphaFoldDB" id="A0A380G0U4"/>
<dbReference type="RefSeq" id="WP_096560241.1">
    <property type="nucleotide sequence ID" value="NZ_CAIB01000081.1"/>
</dbReference>
<dbReference type="EMBL" id="UHDP01000001">
    <property type="protein sequence ID" value="SUM43495.1"/>
    <property type="molecule type" value="Genomic_DNA"/>
</dbReference>
<keyword evidence="5" id="KW-1185">Reference proteome</keyword>
<dbReference type="Proteomes" id="UP000255549">
    <property type="component" value="Unassembled WGS sequence"/>
</dbReference>
<proteinExistence type="predicted"/>
<sequence length="73" mass="8721">MSNTNINIEEIRKCIDECKKERKENAKITGIYKEELHEAEKLIKELGYMDFYVYKDIKDAESVQVYDILIFNI</sequence>
<name>A0A380G0U4_STAIN</name>
<reference evidence="2 5" key="1">
    <citation type="submission" date="2018-06" db="EMBL/GenBank/DDBJ databases">
        <authorList>
            <consortium name="Pathogen Informatics"/>
            <person name="Doyle S."/>
        </authorList>
    </citation>
    <scope>NUCLEOTIDE SEQUENCE [LARGE SCALE GENOMIC DNA]</scope>
    <source>
        <strain evidence="5">NCTC 11048</strain>
        <strain evidence="2">NCTC11048</strain>
    </source>
</reference>
<dbReference type="EMBL" id="UHDP01000001">
    <property type="protein sequence ID" value="SUM43900.1"/>
    <property type="molecule type" value="Genomic_DNA"/>
</dbReference>
<organism evidence="2 5">
    <name type="scientific">Staphylococcus intermedius NCTC 11048</name>
    <dbReference type="NCBI Taxonomy" id="1141106"/>
    <lineage>
        <taxon>Bacteria</taxon>
        <taxon>Bacillati</taxon>
        <taxon>Bacillota</taxon>
        <taxon>Bacilli</taxon>
        <taxon>Bacillales</taxon>
        <taxon>Staphylococcaceae</taxon>
        <taxon>Staphylococcus</taxon>
        <taxon>Staphylococcus intermedius group</taxon>
    </lineage>
</organism>
<evidence type="ECO:0008006" key="6">
    <source>
        <dbReference type="Google" id="ProtNLM"/>
    </source>
</evidence>
<accession>A0A380G0U4</accession>
<evidence type="ECO:0000313" key="2">
    <source>
        <dbReference type="EMBL" id="SUM43868.1"/>
    </source>
</evidence>